<dbReference type="Proteomes" id="UP000289738">
    <property type="component" value="Chromosome B08"/>
</dbReference>
<keyword evidence="5" id="KW-1185">Reference proteome</keyword>
<reference evidence="4 5" key="1">
    <citation type="submission" date="2019-01" db="EMBL/GenBank/DDBJ databases">
        <title>Sequencing of cultivated peanut Arachis hypogaea provides insights into genome evolution and oil improvement.</title>
        <authorList>
            <person name="Chen X."/>
        </authorList>
    </citation>
    <scope>NUCLEOTIDE SEQUENCE [LARGE SCALE GENOMIC DNA]</scope>
    <source>
        <strain evidence="5">cv. Fuhuasheng</strain>
        <tissue evidence="4">Leaves</tissue>
    </source>
</reference>
<proteinExistence type="predicted"/>
<dbReference type="STRING" id="3818.A0A444XY24"/>
<feature type="compositionally biased region" description="Gly residues" evidence="2">
    <location>
        <begin position="239"/>
        <end position="256"/>
    </location>
</feature>
<sequence>MAESSSTTEVTMNQSAVVPSFTSSPISMKLDDDNFLQWKDQAESTIEGHNLLHHITGERIPQRFDESGQITPEFALWKRQDALLKSWLLASMTKPFTTRMVGCVYSHEIWKRLDNHFSSQIRARIIQLKNKLSTIKIGNSVSEYVLALKGTIDALASVGEPMRESDHVNTILNGLTEEYGTVITSVVARPVSITVGELESLLLTHESMLERFRKSDSFMQANVAHSAQGYSQNFNTRGGFRGGSRGGGRNTRGGRGSYNESGQAGAQYYNSRSQGGNKLSGNNSRYDDQSSRQFNNARPICQVCDKPGHTAKNCWYRYERNDDSRTQHNRPQPLHEVQANLSNVLATPATLQDQSWYPDSGATHHMTSDHQNLIEKENYEGTDQVIIGNGSGN</sequence>
<dbReference type="PROSITE" id="PS50158">
    <property type="entry name" value="ZF_CCHC"/>
    <property type="match status" value="1"/>
</dbReference>
<keyword evidence="1" id="KW-0479">Metal-binding</keyword>
<dbReference type="Pfam" id="PF14223">
    <property type="entry name" value="Retrotran_gag_2"/>
    <property type="match status" value="1"/>
</dbReference>
<protein>
    <recommendedName>
        <fullName evidence="3">CCHC-type domain-containing protein</fullName>
    </recommendedName>
</protein>
<dbReference type="GO" id="GO:0008270">
    <property type="term" value="F:zinc ion binding"/>
    <property type="evidence" value="ECO:0007669"/>
    <property type="project" value="UniProtKB-KW"/>
</dbReference>
<gene>
    <name evidence="4" type="ORF">Ahy_B08g089505</name>
</gene>
<feature type="compositionally biased region" description="Polar residues" evidence="2">
    <location>
        <begin position="258"/>
        <end position="284"/>
    </location>
</feature>
<feature type="region of interest" description="Disordered" evidence="2">
    <location>
        <begin position="230"/>
        <end position="292"/>
    </location>
</feature>
<keyword evidence="1" id="KW-0862">Zinc</keyword>
<comment type="caution">
    <text evidence="4">The sequence shown here is derived from an EMBL/GenBank/DDBJ whole genome shotgun (WGS) entry which is preliminary data.</text>
</comment>
<dbReference type="InterPro" id="IPR001878">
    <property type="entry name" value="Znf_CCHC"/>
</dbReference>
<evidence type="ECO:0000313" key="4">
    <source>
        <dbReference type="EMBL" id="RYQ94570.1"/>
    </source>
</evidence>
<dbReference type="PANTHER" id="PTHR47481:SF31">
    <property type="entry name" value="OS01G0873500 PROTEIN"/>
    <property type="match status" value="1"/>
</dbReference>
<evidence type="ECO:0000256" key="2">
    <source>
        <dbReference type="SAM" id="MobiDB-lite"/>
    </source>
</evidence>
<dbReference type="GO" id="GO:0003676">
    <property type="term" value="F:nucleic acid binding"/>
    <property type="evidence" value="ECO:0007669"/>
    <property type="project" value="InterPro"/>
</dbReference>
<feature type="domain" description="CCHC-type" evidence="3">
    <location>
        <begin position="301"/>
        <end position="314"/>
    </location>
</feature>
<name>A0A444XY24_ARAHY</name>
<evidence type="ECO:0000256" key="1">
    <source>
        <dbReference type="PROSITE-ProRule" id="PRU00047"/>
    </source>
</evidence>
<keyword evidence="1" id="KW-0863">Zinc-finger</keyword>
<organism evidence="4 5">
    <name type="scientific">Arachis hypogaea</name>
    <name type="common">Peanut</name>
    <dbReference type="NCBI Taxonomy" id="3818"/>
    <lineage>
        <taxon>Eukaryota</taxon>
        <taxon>Viridiplantae</taxon>
        <taxon>Streptophyta</taxon>
        <taxon>Embryophyta</taxon>
        <taxon>Tracheophyta</taxon>
        <taxon>Spermatophyta</taxon>
        <taxon>Magnoliopsida</taxon>
        <taxon>eudicotyledons</taxon>
        <taxon>Gunneridae</taxon>
        <taxon>Pentapetalae</taxon>
        <taxon>rosids</taxon>
        <taxon>fabids</taxon>
        <taxon>Fabales</taxon>
        <taxon>Fabaceae</taxon>
        <taxon>Papilionoideae</taxon>
        <taxon>50 kb inversion clade</taxon>
        <taxon>dalbergioids sensu lato</taxon>
        <taxon>Dalbergieae</taxon>
        <taxon>Pterocarpus clade</taxon>
        <taxon>Arachis</taxon>
    </lineage>
</organism>
<dbReference type="EMBL" id="SDMP01000018">
    <property type="protein sequence ID" value="RYQ94570.1"/>
    <property type="molecule type" value="Genomic_DNA"/>
</dbReference>
<evidence type="ECO:0000313" key="5">
    <source>
        <dbReference type="Proteomes" id="UP000289738"/>
    </source>
</evidence>
<accession>A0A444XY24</accession>
<dbReference type="AlphaFoldDB" id="A0A444XY24"/>
<dbReference type="PANTHER" id="PTHR47481">
    <property type="match status" value="1"/>
</dbReference>
<evidence type="ECO:0000259" key="3">
    <source>
        <dbReference type="PROSITE" id="PS50158"/>
    </source>
</evidence>